<evidence type="ECO:0000259" key="1">
    <source>
        <dbReference type="Pfam" id="PF00534"/>
    </source>
</evidence>
<dbReference type="PANTHER" id="PTHR45947">
    <property type="entry name" value="SULFOQUINOVOSYL TRANSFERASE SQD2"/>
    <property type="match status" value="1"/>
</dbReference>
<accession>A0A644X2L7</accession>
<dbReference type="SUPFAM" id="SSF53756">
    <property type="entry name" value="UDP-Glycosyltransferase/glycogen phosphorylase"/>
    <property type="match status" value="1"/>
</dbReference>
<dbReference type="EMBL" id="VSSQ01001684">
    <property type="protein sequence ID" value="MPM10366.1"/>
    <property type="molecule type" value="Genomic_DNA"/>
</dbReference>
<dbReference type="AlphaFoldDB" id="A0A644X2L7"/>
<dbReference type="EC" id="2.4.1.-" evidence="2"/>
<reference evidence="2" key="1">
    <citation type="submission" date="2019-08" db="EMBL/GenBank/DDBJ databases">
        <authorList>
            <person name="Kucharzyk K."/>
            <person name="Murdoch R.W."/>
            <person name="Higgins S."/>
            <person name="Loffler F."/>
        </authorList>
    </citation>
    <scope>NUCLEOTIDE SEQUENCE</scope>
</reference>
<keyword evidence="2" id="KW-0328">Glycosyltransferase</keyword>
<name>A0A644X2L7_9ZZZZ</name>
<organism evidence="2">
    <name type="scientific">bioreactor metagenome</name>
    <dbReference type="NCBI Taxonomy" id="1076179"/>
    <lineage>
        <taxon>unclassified sequences</taxon>
        <taxon>metagenomes</taxon>
        <taxon>ecological metagenomes</taxon>
    </lineage>
</organism>
<dbReference type="InterPro" id="IPR001296">
    <property type="entry name" value="Glyco_trans_1"/>
</dbReference>
<dbReference type="PANTHER" id="PTHR45947:SF3">
    <property type="entry name" value="SULFOQUINOVOSYL TRANSFERASE SQD2"/>
    <property type="match status" value="1"/>
</dbReference>
<dbReference type="Pfam" id="PF00534">
    <property type="entry name" value="Glycos_transf_1"/>
    <property type="match status" value="1"/>
</dbReference>
<keyword evidence="2" id="KW-0808">Transferase</keyword>
<feature type="domain" description="Glycosyl transferase family 1" evidence="1">
    <location>
        <begin position="234"/>
        <end position="383"/>
    </location>
</feature>
<dbReference type="Gene3D" id="3.40.50.2000">
    <property type="entry name" value="Glycogen Phosphorylase B"/>
    <property type="match status" value="2"/>
</dbReference>
<gene>
    <name evidence="2" type="primary">gtf1_21</name>
    <name evidence="2" type="ORF">SDC9_56697</name>
</gene>
<evidence type="ECO:0000313" key="2">
    <source>
        <dbReference type="EMBL" id="MPM10366.1"/>
    </source>
</evidence>
<dbReference type="InterPro" id="IPR050194">
    <property type="entry name" value="Glycosyltransferase_grp1"/>
</dbReference>
<comment type="caution">
    <text evidence="2">The sequence shown here is derived from an EMBL/GenBank/DDBJ whole genome shotgun (WGS) entry which is preliminary data.</text>
</comment>
<protein>
    <submittedName>
        <fullName evidence="2">Glycosyltransferase Gtf1</fullName>
        <ecNumber evidence="2">2.4.1.-</ecNumber>
    </submittedName>
</protein>
<sequence length="410" mass="47647">MSSSEKNKTLFFFTASFPYGNKAETFIETEIRYLTASFEKIVIFPSSAESSFIRPVPENVEINNSFMNLSLSRKKKTRMIIKWFWSFCTVILSEINDKGLKNIIRHIKIYSDIFSYQAAKASILCNVMETSCSEEKVFYDYWFENSTLALSLLTRKKIIKDFICRGHRFDIYDECWAKTGVPYRAFKIKYIKKIYIVSEYGKQYFAEKLKSKALENKIQKEYLGINKRRSVGVVKNPTPLIISASSVSNRKNVIHIPDLIKNIKTELRWVHFGDGEEMTLLKQKCLSLPKNIDWNLMGHVDNKYLIEFYINNYVDLFLSLSESEGLPVSMMEAQSFGIPIISFPVYGIPEIVKDGLTGFCLKHYSDVDSNVKTLEYALKYPFERPKIISFFEQNFDAANNYRKFVDEISA</sequence>
<dbReference type="GO" id="GO:0016757">
    <property type="term" value="F:glycosyltransferase activity"/>
    <property type="evidence" value="ECO:0007669"/>
    <property type="project" value="UniProtKB-KW"/>
</dbReference>
<proteinExistence type="predicted"/>